<feature type="modified residue" description="4-aspartylphosphate" evidence="2">
    <location>
        <position position="53"/>
    </location>
</feature>
<keyword evidence="1 2" id="KW-0597">Phosphoprotein</keyword>
<evidence type="ECO:0000259" key="3">
    <source>
        <dbReference type="PROSITE" id="PS50110"/>
    </source>
</evidence>
<dbReference type="SMART" id="SM00448">
    <property type="entry name" value="REC"/>
    <property type="match status" value="1"/>
</dbReference>
<dbReference type="Proteomes" id="UP001597337">
    <property type="component" value="Unassembled WGS sequence"/>
</dbReference>
<evidence type="ECO:0000256" key="1">
    <source>
        <dbReference type="ARBA" id="ARBA00022553"/>
    </source>
</evidence>
<reference evidence="5" key="1">
    <citation type="journal article" date="2019" name="Int. J. Syst. Evol. Microbiol.">
        <title>The Global Catalogue of Microorganisms (GCM) 10K type strain sequencing project: providing services to taxonomists for standard genome sequencing and annotation.</title>
        <authorList>
            <consortium name="The Broad Institute Genomics Platform"/>
            <consortium name="The Broad Institute Genome Sequencing Center for Infectious Disease"/>
            <person name="Wu L."/>
            <person name="Ma J."/>
        </authorList>
    </citation>
    <scope>NUCLEOTIDE SEQUENCE [LARGE SCALE GENOMIC DNA]</scope>
    <source>
        <strain evidence="5">KACC 12597</strain>
    </source>
</reference>
<organism evidence="4 5">
    <name type="scientific">Thiorhodococcus fuscus</name>
    <dbReference type="NCBI Taxonomy" id="527200"/>
    <lineage>
        <taxon>Bacteria</taxon>
        <taxon>Pseudomonadati</taxon>
        <taxon>Pseudomonadota</taxon>
        <taxon>Gammaproteobacteria</taxon>
        <taxon>Chromatiales</taxon>
        <taxon>Chromatiaceae</taxon>
        <taxon>Thiorhodococcus</taxon>
    </lineage>
</organism>
<dbReference type="Gene3D" id="3.40.50.2300">
    <property type="match status" value="1"/>
</dbReference>
<accession>A0ABW4Y630</accession>
<dbReference type="InterPro" id="IPR050595">
    <property type="entry name" value="Bact_response_regulator"/>
</dbReference>
<dbReference type="PANTHER" id="PTHR44591">
    <property type="entry name" value="STRESS RESPONSE REGULATOR PROTEIN 1"/>
    <property type="match status" value="1"/>
</dbReference>
<dbReference type="Pfam" id="PF00072">
    <property type="entry name" value="Response_reg"/>
    <property type="match status" value="1"/>
</dbReference>
<dbReference type="PROSITE" id="PS50110">
    <property type="entry name" value="RESPONSE_REGULATORY"/>
    <property type="match status" value="1"/>
</dbReference>
<keyword evidence="5" id="KW-1185">Reference proteome</keyword>
<protein>
    <submittedName>
        <fullName evidence="4">Response regulator</fullName>
    </submittedName>
</protein>
<proteinExistence type="predicted"/>
<comment type="caution">
    <text evidence="4">The sequence shown here is derived from an EMBL/GenBank/DDBJ whole genome shotgun (WGS) entry which is preliminary data.</text>
</comment>
<dbReference type="InterPro" id="IPR011006">
    <property type="entry name" value="CheY-like_superfamily"/>
</dbReference>
<dbReference type="InterPro" id="IPR001789">
    <property type="entry name" value="Sig_transdc_resp-reg_receiver"/>
</dbReference>
<evidence type="ECO:0000313" key="5">
    <source>
        <dbReference type="Proteomes" id="UP001597337"/>
    </source>
</evidence>
<evidence type="ECO:0000313" key="4">
    <source>
        <dbReference type="EMBL" id="MFD2110408.1"/>
    </source>
</evidence>
<dbReference type="PANTHER" id="PTHR44591:SF3">
    <property type="entry name" value="RESPONSE REGULATORY DOMAIN-CONTAINING PROTEIN"/>
    <property type="match status" value="1"/>
</dbReference>
<evidence type="ECO:0000256" key="2">
    <source>
        <dbReference type="PROSITE-ProRule" id="PRU00169"/>
    </source>
</evidence>
<gene>
    <name evidence="4" type="ORF">ACFSJC_00960</name>
</gene>
<name>A0ABW4Y630_9GAMM</name>
<feature type="domain" description="Response regulatory" evidence="3">
    <location>
        <begin position="4"/>
        <end position="120"/>
    </location>
</feature>
<sequence>MTLHILHIEDEPDIREIVDFALEEGDFRLTQCASGEEALTCASELSPDLILLDVMMPGMDGPTTLQQLRALENLARTPVIFMTAKVQPKECEYLKTLGALGVISKPFDPMRLGEEIRALLQPL</sequence>
<dbReference type="EMBL" id="JBHUHX010000002">
    <property type="protein sequence ID" value="MFD2110408.1"/>
    <property type="molecule type" value="Genomic_DNA"/>
</dbReference>
<dbReference type="SUPFAM" id="SSF52172">
    <property type="entry name" value="CheY-like"/>
    <property type="match status" value="1"/>
</dbReference>
<dbReference type="RefSeq" id="WP_386021895.1">
    <property type="nucleotide sequence ID" value="NZ_JBHUHX010000002.1"/>
</dbReference>